<dbReference type="InterPro" id="IPR050194">
    <property type="entry name" value="Glycosyltransferase_grp1"/>
</dbReference>
<dbReference type="SUPFAM" id="SSF53756">
    <property type="entry name" value="UDP-Glycosyltransferase/glycogen phosphorylase"/>
    <property type="match status" value="1"/>
</dbReference>
<dbReference type="RefSeq" id="WP_007133865.1">
    <property type="nucleotide sequence ID" value="NZ_CABKPN010000001.1"/>
</dbReference>
<evidence type="ECO:0000313" key="4">
    <source>
        <dbReference type="Proteomes" id="UP001196873"/>
    </source>
</evidence>
<dbReference type="InterPro" id="IPR001296">
    <property type="entry name" value="Glyco_trans_1"/>
</dbReference>
<evidence type="ECO:0000313" key="3">
    <source>
        <dbReference type="EMBL" id="MBW4864591.1"/>
    </source>
</evidence>
<dbReference type="Gene3D" id="3.40.50.2000">
    <property type="entry name" value="Glycogen Phosphorylase B"/>
    <property type="match status" value="2"/>
</dbReference>
<evidence type="ECO:0000259" key="1">
    <source>
        <dbReference type="Pfam" id="PF00534"/>
    </source>
</evidence>
<evidence type="ECO:0000259" key="2">
    <source>
        <dbReference type="Pfam" id="PF13439"/>
    </source>
</evidence>
<dbReference type="PANTHER" id="PTHR45947">
    <property type="entry name" value="SULFOQUINOVOSYL TRANSFERASE SQD2"/>
    <property type="match status" value="1"/>
</dbReference>
<dbReference type="GO" id="GO:0016757">
    <property type="term" value="F:glycosyltransferase activity"/>
    <property type="evidence" value="ECO:0007669"/>
    <property type="project" value="InterPro"/>
</dbReference>
<protein>
    <submittedName>
        <fullName evidence="3">Glycosyltransferase family 4 protein</fullName>
    </submittedName>
</protein>
<feature type="domain" description="Glycosyl transferase family 1" evidence="1">
    <location>
        <begin position="181"/>
        <end position="337"/>
    </location>
</feature>
<dbReference type="AlphaFoldDB" id="A0AAW4NHR9"/>
<dbReference type="Pfam" id="PF13439">
    <property type="entry name" value="Glyco_transf_4"/>
    <property type="match status" value="1"/>
</dbReference>
<dbReference type="PANTHER" id="PTHR45947:SF3">
    <property type="entry name" value="SULFOQUINOVOSYL TRANSFERASE SQD2"/>
    <property type="match status" value="1"/>
</dbReference>
<dbReference type="EMBL" id="JAHXRF010000001">
    <property type="protein sequence ID" value="MBW4864591.1"/>
    <property type="molecule type" value="Genomic_DNA"/>
</dbReference>
<accession>A0AAW4NHR9</accession>
<dbReference type="InterPro" id="IPR028098">
    <property type="entry name" value="Glyco_trans_4-like_N"/>
</dbReference>
<gene>
    <name evidence="3" type="ORF">KZY68_00865</name>
</gene>
<dbReference type="Proteomes" id="UP001196873">
    <property type="component" value="Unassembled WGS sequence"/>
</dbReference>
<dbReference type="CDD" id="cd03801">
    <property type="entry name" value="GT4_PimA-like"/>
    <property type="match status" value="1"/>
</dbReference>
<proteinExistence type="predicted"/>
<feature type="domain" description="Glycosyltransferase subfamily 4-like N-terminal" evidence="2">
    <location>
        <begin position="26"/>
        <end position="162"/>
    </location>
</feature>
<sequence>MKSKKRILVISNLFPSEKDPSYGTFVALFTHELQGYSMHYKTDLCVIKGRTTSKICKLLKYFWFYSSITLHILFHHYDLIYVHYITYSSIPLLFLSKIKKLNIVFNIHGDDLLTKSKVAENVLQAVHKLLINSKLVVVPSEFFKDILIDKFKDIRFQNIFVSPSGGIEKSFYNEMIAPVQSPFTIGYVSRIDTGKGWDILLRAIQDIYKEHPIQVKIAGTGRQVEELKHLISTLNLSHIVTYYGALSHAELPQFYTNLTLFVFPTTLKESLGLVGLEAMAASKPVIGSAIGGLKSYIKDGYNGFLIPPGNSRRMGECIVNYINLPDERKLEMNRNAFKTAQLYQSNIVIKKLIERLIQCIDQA</sequence>
<name>A0AAW4NHR9_9BACT</name>
<comment type="caution">
    <text evidence="3">The sequence shown here is derived from an EMBL/GenBank/DDBJ whole genome shotgun (WGS) entry which is preliminary data.</text>
</comment>
<reference evidence="3" key="1">
    <citation type="submission" date="2021-07" db="EMBL/GenBank/DDBJ databases">
        <title>Genomic diversity and antimicrobial resistance of Prevotella spp. isolated from chronic lung disease airways.</title>
        <authorList>
            <person name="Webb K.A."/>
            <person name="Olagoke O.S."/>
            <person name="Baird T."/>
            <person name="Neill J."/>
            <person name="Pham A."/>
            <person name="Wells T.J."/>
            <person name="Ramsay K.A."/>
            <person name="Bell S.C."/>
            <person name="Sarovich D.S."/>
            <person name="Price E.P."/>
        </authorList>
    </citation>
    <scope>NUCLEOTIDE SEQUENCE</scope>
    <source>
        <strain evidence="3">SCHI0047.S.3</strain>
    </source>
</reference>
<dbReference type="Pfam" id="PF00534">
    <property type="entry name" value="Glycos_transf_1"/>
    <property type="match status" value="1"/>
</dbReference>
<organism evidence="3 4">
    <name type="scientific">Segatella salivae</name>
    <dbReference type="NCBI Taxonomy" id="228604"/>
    <lineage>
        <taxon>Bacteria</taxon>
        <taxon>Pseudomonadati</taxon>
        <taxon>Bacteroidota</taxon>
        <taxon>Bacteroidia</taxon>
        <taxon>Bacteroidales</taxon>
        <taxon>Prevotellaceae</taxon>
        <taxon>Segatella</taxon>
    </lineage>
</organism>